<protein>
    <submittedName>
        <fullName evidence="1">Porin family protein</fullName>
    </submittedName>
</protein>
<reference evidence="1" key="1">
    <citation type="submission" date="2024-09" db="EMBL/GenBank/DDBJ databases">
        <authorList>
            <person name="Liu J."/>
        </authorList>
    </citation>
    <scope>NUCLEOTIDE SEQUENCE</scope>
    <source>
        <strain evidence="1">NBU2967</strain>
    </source>
</reference>
<evidence type="ECO:0000313" key="1">
    <source>
        <dbReference type="EMBL" id="MFH6602754.1"/>
    </source>
</evidence>
<sequence length="195" mass="21528">MCKTKIFFLILALSFLSFVQAQVRPGVKLGLNSSNVSNTRLDSKSGLYIGAFVKIPVSDYYALQPELLYSSQGGKSNSDEYGDLNINYFSIGIPNKFYVSPKNGFHFILGLGLDVNLKNNFVGLTNFDFDDEISPVDVVALGGIGFEFDFGLTLEARYKQGTISIDFLGENNLYEEPGSNLNGVFQFGASYKFKL</sequence>
<gene>
    <name evidence="1" type="ORF">ACEZ3G_04645</name>
</gene>
<keyword evidence="2" id="KW-1185">Reference proteome</keyword>
<comment type="caution">
    <text evidence="1">The sequence shown here is derived from an EMBL/GenBank/DDBJ whole genome shotgun (WGS) entry which is preliminary data.</text>
</comment>
<name>A0ACC7LHR5_9FLAO</name>
<accession>A0ACC7LHR5</accession>
<evidence type="ECO:0000313" key="2">
    <source>
        <dbReference type="Proteomes" id="UP001595191"/>
    </source>
</evidence>
<dbReference type="Proteomes" id="UP001595191">
    <property type="component" value="Unassembled WGS sequence"/>
</dbReference>
<dbReference type="EMBL" id="JBHFPV010000001">
    <property type="protein sequence ID" value="MFH6602754.1"/>
    <property type="molecule type" value="Genomic_DNA"/>
</dbReference>
<proteinExistence type="predicted"/>
<organism evidence="1 2">
    <name type="scientific">Meishania litoralis</name>
    <dbReference type="NCBI Taxonomy" id="3434685"/>
    <lineage>
        <taxon>Bacteria</taxon>
        <taxon>Pseudomonadati</taxon>
        <taxon>Bacteroidota</taxon>
        <taxon>Flavobacteriia</taxon>
        <taxon>Flavobacteriales</taxon>
        <taxon>Flavobacteriaceae</taxon>
        <taxon>Meishania</taxon>
    </lineage>
</organism>